<dbReference type="GO" id="GO:0034993">
    <property type="term" value="C:meiotic nuclear membrane microtubule tethering complex"/>
    <property type="evidence" value="ECO:0007669"/>
    <property type="project" value="TreeGrafter"/>
</dbReference>
<dbReference type="Proteomes" id="UP000759131">
    <property type="component" value="Unassembled WGS sequence"/>
</dbReference>
<evidence type="ECO:0000256" key="6">
    <source>
        <dbReference type="SAM" id="Phobius"/>
    </source>
</evidence>
<dbReference type="OrthoDB" id="342281at2759"/>
<dbReference type="EMBL" id="OC858475">
    <property type="protein sequence ID" value="CAD7626511.1"/>
    <property type="molecule type" value="Genomic_DNA"/>
</dbReference>
<accession>A0A7R9KNQ9</accession>
<dbReference type="PROSITE" id="PS51469">
    <property type="entry name" value="SUN"/>
    <property type="match status" value="1"/>
</dbReference>
<feature type="transmembrane region" description="Helical" evidence="6">
    <location>
        <begin position="178"/>
        <end position="195"/>
    </location>
</feature>
<proteinExistence type="predicted"/>
<feature type="non-terminal residue" evidence="8">
    <location>
        <position position="1"/>
    </location>
</feature>
<dbReference type="EMBL" id="CAJPIZ010003900">
    <property type="protein sequence ID" value="CAG2106941.1"/>
    <property type="molecule type" value="Genomic_DNA"/>
</dbReference>
<evidence type="ECO:0000256" key="5">
    <source>
        <dbReference type="SAM" id="MobiDB-lite"/>
    </source>
</evidence>
<evidence type="ECO:0000313" key="9">
    <source>
        <dbReference type="Proteomes" id="UP000759131"/>
    </source>
</evidence>
<keyword evidence="4 6" id="KW-0472">Membrane</keyword>
<name>A0A7R9KNQ9_9ACAR</name>
<feature type="region of interest" description="Disordered" evidence="5">
    <location>
        <begin position="63"/>
        <end position="87"/>
    </location>
</feature>
<evidence type="ECO:0000256" key="1">
    <source>
        <dbReference type="ARBA" id="ARBA00004370"/>
    </source>
</evidence>
<keyword evidence="3 6" id="KW-1133">Transmembrane helix</keyword>
<dbReference type="GO" id="GO:0043495">
    <property type="term" value="F:protein-membrane adaptor activity"/>
    <property type="evidence" value="ECO:0007669"/>
    <property type="project" value="TreeGrafter"/>
</dbReference>
<dbReference type="PANTHER" id="PTHR12911:SF8">
    <property type="entry name" value="KLAROID PROTEIN-RELATED"/>
    <property type="match status" value="1"/>
</dbReference>
<dbReference type="InterPro" id="IPR045119">
    <property type="entry name" value="SUN1-5"/>
</dbReference>
<protein>
    <recommendedName>
        <fullName evidence="7">SUN domain-containing protein</fullName>
    </recommendedName>
</protein>
<dbReference type="Gene3D" id="2.60.120.260">
    <property type="entry name" value="Galactose-binding domain-like"/>
    <property type="match status" value="1"/>
</dbReference>
<feature type="compositionally biased region" description="Low complexity" evidence="5">
    <location>
        <begin position="63"/>
        <end position="80"/>
    </location>
</feature>
<dbReference type="AlphaFoldDB" id="A0A7R9KNQ9"/>
<keyword evidence="2 6" id="KW-0812">Transmembrane</keyword>
<dbReference type="InterPro" id="IPR012919">
    <property type="entry name" value="SUN_dom"/>
</dbReference>
<evidence type="ECO:0000256" key="3">
    <source>
        <dbReference type="ARBA" id="ARBA00022989"/>
    </source>
</evidence>
<dbReference type="PANTHER" id="PTHR12911">
    <property type="entry name" value="SAD1/UNC-84-LIKE PROTEIN-RELATED"/>
    <property type="match status" value="1"/>
</dbReference>
<evidence type="ECO:0000256" key="4">
    <source>
        <dbReference type="ARBA" id="ARBA00023136"/>
    </source>
</evidence>
<comment type="subcellular location">
    <subcellularLocation>
        <location evidence="1">Membrane</location>
    </subcellularLocation>
</comment>
<evidence type="ECO:0000259" key="7">
    <source>
        <dbReference type="PROSITE" id="PS51469"/>
    </source>
</evidence>
<keyword evidence="9" id="KW-1185">Reference proteome</keyword>
<reference evidence="8" key="1">
    <citation type="submission" date="2020-11" db="EMBL/GenBank/DDBJ databases">
        <authorList>
            <person name="Tran Van P."/>
        </authorList>
    </citation>
    <scope>NUCLEOTIDE SEQUENCE</scope>
</reference>
<gene>
    <name evidence="8" type="ORF">OSB1V03_LOCUS6944</name>
</gene>
<organism evidence="8">
    <name type="scientific">Medioppia subpectinata</name>
    <dbReference type="NCBI Taxonomy" id="1979941"/>
    <lineage>
        <taxon>Eukaryota</taxon>
        <taxon>Metazoa</taxon>
        <taxon>Ecdysozoa</taxon>
        <taxon>Arthropoda</taxon>
        <taxon>Chelicerata</taxon>
        <taxon>Arachnida</taxon>
        <taxon>Acari</taxon>
        <taxon>Acariformes</taxon>
        <taxon>Sarcoptiformes</taxon>
        <taxon>Oribatida</taxon>
        <taxon>Brachypylina</taxon>
        <taxon>Oppioidea</taxon>
        <taxon>Oppiidae</taxon>
        <taxon>Medioppia</taxon>
    </lineage>
</organism>
<dbReference type="Pfam" id="PF07738">
    <property type="entry name" value="Sad1_UNC"/>
    <property type="match status" value="1"/>
</dbReference>
<evidence type="ECO:0000256" key="2">
    <source>
        <dbReference type="ARBA" id="ARBA00022692"/>
    </source>
</evidence>
<evidence type="ECO:0000313" key="8">
    <source>
        <dbReference type="EMBL" id="CAD7626511.1"/>
    </source>
</evidence>
<sequence length="422" mass="47287">MEKSANDLLIHGRYLQYSRQSSSERDSTKTDYTYAQSYSYNRRKERSKLFDWSVPNMSRRSIKNSSSAKSVSSKSAGIVSPNSDQGLEPEIEFSDDEDYAMNNRLNHQIFGGNQHKGYRILRKNSRQLYDYNVYDKEAMTAFKIVTNIFKTTINSTSKLIDSVTPPVLKRVHNKCPSLCLFILLLPFLAGFVYLMSQYKSSPNILWSSSAAFSPLDCLTIGGGGGSDMASKHAINELIKEMKTIRYDLQSLKDSNNAFTESIEHKLMTTADRLEIQITTAKTSYDQSLNLINADINSQISQALAIYDADKTGQHDFALESAGGAIVKTRCSESFNPYGVQYKVFGIPFWSSSVSPRAVIQPTISPGECWAFRGSNGYLVIKLSQPIRPTGFSYEHIPKQISRDGNIDSAPKEFQVRGLDSES</sequence>
<feature type="domain" description="SUN" evidence="7">
    <location>
        <begin position="322"/>
        <end position="422"/>
    </location>
</feature>